<feature type="domain" description="RNA polymerase sigma factor 70 region 4 type 2" evidence="5">
    <location>
        <begin position="177"/>
        <end position="225"/>
    </location>
</feature>
<dbReference type="SUPFAM" id="SSF88659">
    <property type="entry name" value="Sigma3 and sigma4 domains of RNA polymerase sigma factors"/>
    <property type="match status" value="1"/>
</dbReference>
<keyword evidence="3" id="KW-0731">Sigma factor</keyword>
<dbReference type="Proteomes" id="UP000722750">
    <property type="component" value="Unassembled WGS sequence"/>
</dbReference>
<reference evidence="6" key="1">
    <citation type="journal article" date="2021" name="ISME J.">
        <title>Fine-scale metabolic discontinuity in a stratified prokaryote microbiome of a Red Sea deep halocline.</title>
        <authorList>
            <person name="Michoud G."/>
            <person name="Ngugi D.K."/>
            <person name="Barozzi A."/>
            <person name="Merlino G."/>
            <person name="Calleja M.L."/>
            <person name="Delgado-Huertas A."/>
            <person name="Moran X.A.G."/>
            <person name="Daffonchio D."/>
        </authorList>
    </citation>
    <scope>NUCLEOTIDE SEQUENCE</scope>
    <source>
        <strain evidence="6">SuakinDeep_MAG55_1</strain>
    </source>
</reference>
<dbReference type="GO" id="GO:0006352">
    <property type="term" value="P:DNA-templated transcription initiation"/>
    <property type="evidence" value="ECO:0007669"/>
    <property type="project" value="InterPro"/>
</dbReference>
<dbReference type="Pfam" id="PF08281">
    <property type="entry name" value="Sigma70_r4_2"/>
    <property type="match status" value="1"/>
</dbReference>
<accession>A0A942A308</accession>
<evidence type="ECO:0000256" key="2">
    <source>
        <dbReference type="ARBA" id="ARBA00023015"/>
    </source>
</evidence>
<dbReference type="InterPro" id="IPR014284">
    <property type="entry name" value="RNA_pol_sigma-70_dom"/>
</dbReference>
<protein>
    <recommendedName>
        <fullName evidence="5">RNA polymerase sigma factor 70 region 4 type 2 domain-containing protein</fullName>
    </recommendedName>
</protein>
<organism evidence="6 7">
    <name type="scientific">Candidatus Scalindua arabica</name>
    <dbReference type="NCBI Taxonomy" id="1127984"/>
    <lineage>
        <taxon>Bacteria</taxon>
        <taxon>Pseudomonadati</taxon>
        <taxon>Planctomycetota</taxon>
        <taxon>Candidatus Brocadiia</taxon>
        <taxon>Candidatus Brocadiales</taxon>
        <taxon>Candidatus Scalinduaceae</taxon>
        <taxon>Candidatus Scalindua</taxon>
    </lineage>
</organism>
<gene>
    <name evidence="6" type="ORF">MAG551_00518</name>
</gene>
<evidence type="ECO:0000313" key="6">
    <source>
        <dbReference type="EMBL" id="MBS1257474.1"/>
    </source>
</evidence>
<dbReference type="Gene3D" id="1.10.1740.10">
    <property type="match status" value="1"/>
</dbReference>
<comment type="caution">
    <text evidence="6">The sequence shown here is derived from an EMBL/GenBank/DDBJ whole genome shotgun (WGS) entry which is preliminary data.</text>
</comment>
<dbReference type="GO" id="GO:0016987">
    <property type="term" value="F:sigma factor activity"/>
    <property type="evidence" value="ECO:0007669"/>
    <property type="project" value="UniProtKB-KW"/>
</dbReference>
<dbReference type="SUPFAM" id="SSF88946">
    <property type="entry name" value="Sigma2 domain of RNA polymerase sigma factors"/>
    <property type="match status" value="1"/>
</dbReference>
<evidence type="ECO:0000256" key="1">
    <source>
        <dbReference type="ARBA" id="ARBA00010641"/>
    </source>
</evidence>
<dbReference type="NCBIfam" id="TIGR02937">
    <property type="entry name" value="sigma70-ECF"/>
    <property type="match status" value="1"/>
</dbReference>
<sequence length="238" mass="28193">MLAEELLELKIDLHQERIFSCLQRWLYVFSQYMDIDNLSEKELLNTCILGNKEAWDAFVEKYTNLIYHTINKTLKTYYADYLYQDSSDIHNNVFLSLMENNYRKLSQYEGRNGCTVSSWLMVVTTNFTLNFIKKQKQHIPIEDNTTDGMDVIEKVSNPQQQPDEELSEKEYGEIFKELVNDLNANDMLFLKLYYEKELPPEEIAEILNLTVSTVYSKKNRIREKLIKIAKKKNLLQDN</sequence>
<dbReference type="EMBL" id="JAANXD010000025">
    <property type="protein sequence ID" value="MBS1257474.1"/>
    <property type="molecule type" value="Genomic_DNA"/>
</dbReference>
<dbReference type="InterPro" id="IPR039425">
    <property type="entry name" value="RNA_pol_sigma-70-like"/>
</dbReference>
<dbReference type="InterPro" id="IPR013325">
    <property type="entry name" value="RNA_pol_sigma_r2"/>
</dbReference>
<dbReference type="InterPro" id="IPR013249">
    <property type="entry name" value="RNA_pol_sigma70_r4_t2"/>
</dbReference>
<evidence type="ECO:0000256" key="4">
    <source>
        <dbReference type="ARBA" id="ARBA00023163"/>
    </source>
</evidence>
<evidence type="ECO:0000259" key="5">
    <source>
        <dbReference type="Pfam" id="PF08281"/>
    </source>
</evidence>
<dbReference type="Gene3D" id="1.10.10.10">
    <property type="entry name" value="Winged helix-like DNA-binding domain superfamily/Winged helix DNA-binding domain"/>
    <property type="match status" value="1"/>
</dbReference>
<dbReference type="PANTHER" id="PTHR43133">
    <property type="entry name" value="RNA POLYMERASE ECF-TYPE SIGMA FACTO"/>
    <property type="match status" value="1"/>
</dbReference>
<dbReference type="AlphaFoldDB" id="A0A942A308"/>
<name>A0A942A308_9BACT</name>
<keyword evidence="4" id="KW-0804">Transcription</keyword>
<dbReference type="InterPro" id="IPR036388">
    <property type="entry name" value="WH-like_DNA-bd_sf"/>
</dbReference>
<keyword evidence="2" id="KW-0805">Transcription regulation</keyword>
<proteinExistence type="inferred from homology"/>
<dbReference type="InterPro" id="IPR013324">
    <property type="entry name" value="RNA_pol_sigma_r3/r4-like"/>
</dbReference>
<evidence type="ECO:0000256" key="3">
    <source>
        <dbReference type="ARBA" id="ARBA00023082"/>
    </source>
</evidence>
<comment type="similarity">
    <text evidence="1">Belongs to the sigma-70 factor family. ECF subfamily.</text>
</comment>
<dbReference type="GO" id="GO:0003677">
    <property type="term" value="F:DNA binding"/>
    <property type="evidence" value="ECO:0007669"/>
    <property type="project" value="InterPro"/>
</dbReference>
<dbReference type="PANTHER" id="PTHR43133:SF51">
    <property type="entry name" value="RNA POLYMERASE SIGMA FACTOR"/>
    <property type="match status" value="1"/>
</dbReference>
<evidence type="ECO:0000313" key="7">
    <source>
        <dbReference type="Proteomes" id="UP000722750"/>
    </source>
</evidence>